<gene>
    <name evidence="1" type="ORF">F4560_000214</name>
</gene>
<organism evidence="1 2">
    <name type="scientific">Saccharothrix ecbatanensis</name>
    <dbReference type="NCBI Taxonomy" id="1105145"/>
    <lineage>
        <taxon>Bacteria</taxon>
        <taxon>Bacillati</taxon>
        <taxon>Actinomycetota</taxon>
        <taxon>Actinomycetes</taxon>
        <taxon>Pseudonocardiales</taxon>
        <taxon>Pseudonocardiaceae</taxon>
        <taxon>Saccharothrix</taxon>
    </lineage>
</organism>
<protein>
    <submittedName>
        <fullName evidence="1">Uncharacterized protein</fullName>
    </submittedName>
</protein>
<comment type="caution">
    <text evidence="1">The sequence shown here is derived from an EMBL/GenBank/DDBJ whole genome shotgun (WGS) entry which is preliminary data.</text>
</comment>
<keyword evidence="2" id="KW-1185">Reference proteome</keyword>
<name>A0A7W9HEF5_9PSEU</name>
<proteinExistence type="predicted"/>
<evidence type="ECO:0000313" key="1">
    <source>
        <dbReference type="EMBL" id="MBB5800446.1"/>
    </source>
</evidence>
<sequence>MSGPRRTVDDVRAYLLGNLNSAVRRPGMYGGEFALWLYFDAMAFTDDRAESWTADQDALRARSASLPTGVSGAVEQVMGERHDGVMSSVYAEIAHRHAWLVLDRELSAREYSHLRDIFRDWSTHDRTHSDVVAAFGPPSALLGGSNPYYPKTLAYGTACPDDPLVFFHLWNGSEPGASPAWPPVHAEPLLLAARCGGASFADGFAFTPKGAARREQLR</sequence>
<dbReference type="Proteomes" id="UP000552097">
    <property type="component" value="Unassembled WGS sequence"/>
</dbReference>
<dbReference type="AlphaFoldDB" id="A0A7W9HEF5"/>
<dbReference type="EMBL" id="JACHMO010000001">
    <property type="protein sequence ID" value="MBB5800446.1"/>
    <property type="molecule type" value="Genomic_DNA"/>
</dbReference>
<evidence type="ECO:0000313" key="2">
    <source>
        <dbReference type="Proteomes" id="UP000552097"/>
    </source>
</evidence>
<dbReference type="RefSeq" id="WP_184914925.1">
    <property type="nucleotide sequence ID" value="NZ_JACHMO010000001.1"/>
</dbReference>
<reference evidence="1 2" key="1">
    <citation type="submission" date="2020-08" db="EMBL/GenBank/DDBJ databases">
        <title>Sequencing the genomes of 1000 actinobacteria strains.</title>
        <authorList>
            <person name="Klenk H.-P."/>
        </authorList>
    </citation>
    <scope>NUCLEOTIDE SEQUENCE [LARGE SCALE GENOMIC DNA]</scope>
    <source>
        <strain evidence="1 2">DSM 45486</strain>
    </source>
</reference>
<accession>A0A7W9HEF5</accession>